<dbReference type="OrthoDB" id="1690618at2759"/>
<feature type="coiled-coil region" evidence="3">
    <location>
        <begin position="250"/>
        <end position="314"/>
    </location>
</feature>
<dbReference type="Pfam" id="PF23082">
    <property type="entry name" value="Myb_DNA-binding_2"/>
    <property type="match status" value="1"/>
</dbReference>
<dbReference type="GO" id="GO:0006450">
    <property type="term" value="P:regulation of translational fidelity"/>
    <property type="evidence" value="ECO:0007669"/>
    <property type="project" value="InterPro"/>
</dbReference>
<keyword evidence="8" id="KW-0131">Cell cycle</keyword>
<feature type="region of interest" description="Disordered" evidence="4">
    <location>
        <begin position="426"/>
        <end position="454"/>
    </location>
</feature>
<comment type="subcellular location">
    <subcellularLocation>
        <location evidence="1">Cytoplasm</location>
        <location evidence="1">Cytosol</location>
    </subcellularLocation>
</comment>
<evidence type="ECO:0000259" key="7">
    <source>
        <dbReference type="PROSITE" id="PS51294"/>
    </source>
</evidence>
<dbReference type="InterPro" id="IPR001623">
    <property type="entry name" value="DnaJ_domain"/>
</dbReference>
<dbReference type="CDD" id="cd00167">
    <property type="entry name" value="SANT"/>
    <property type="match status" value="2"/>
</dbReference>
<dbReference type="EMBL" id="AP006483">
    <property type="protein sequence ID" value="BAM78815.1"/>
    <property type="molecule type" value="Genomic_DNA"/>
</dbReference>
<dbReference type="Pfam" id="PF00226">
    <property type="entry name" value="DnaJ"/>
    <property type="match status" value="1"/>
</dbReference>
<dbReference type="GO" id="GO:0030544">
    <property type="term" value="F:Hsp70 protein binding"/>
    <property type="evidence" value="ECO:0007669"/>
    <property type="project" value="InterPro"/>
</dbReference>
<dbReference type="Gramene" id="CMA124CT">
    <property type="protein sequence ID" value="CMA124CT"/>
    <property type="gene ID" value="CMA124C"/>
</dbReference>
<dbReference type="GO" id="GO:0051083">
    <property type="term" value="P:'de novo' cotranslational protein folding"/>
    <property type="evidence" value="ECO:0007669"/>
    <property type="project" value="InterPro"/>
</dbReference>
<dbReference type="OMA" id="SFWYDFD"/>
<dbReference type="Gene3D" id="1.10.287.110">
    <property type="entry name" value="DnaJ domain"/>
    <property type="match status" value="1"/>
</dbReference>
<evidence type="ECO:0000313" key="8">
    <source>
        <dbReference type="EMBL" id="BAM78815.1"/>
    </source>
</evidence>
<evidence type="ECO:0000256" key="4">
    <source>
        <dbReference type="SAM" id="MobiDB-lite"/>
    </source>
</evidence>
<name>M1V3N1_CYAM1</name>
<dbReference type="Pfam" id="PF00249">
    <property type="entry name" value="Myb_DNA-binding"/>
    <property type="match status" value="1"/>
</dbReference>
<dbReference type="Gene3D" id="1.10.10.60">
    <property type="entry name" value="Homeodomain-like"/>
    <property type="match status" value="2"/>
</dbReference>
<dbReference type="GeneID" id="16992129"/>
<evidence type="ECO:0000256" key="2">
    <source>
        <dbReference type="ARBA" id="ARBA00014469"/>
    </source>
</evidence>
<dbReference type="SUPFAM" id="SSF46565">
    <property type="entry name" value="Chaperone J-domain"/>
    <property type="match status" value="1"/>
</dbReference>
<proteinExistence type="predicted"/>
<keyword evidence="3" id="KW-0175">Coiled coil</keyword>
<dbReference type="SMART" id="SM00717">
    <property type="entry name" value="SANT"/>
    <property type="match status" value="2"/>
</dbReference>
<feature type="region of interest" description="Disordered" evidence="4">
    <location>
        <begin position="363"/>
        <end position="395"/>
    </location>
</feature>
<dbReference type="InterPro" id="IPR036869">
    <property type="entry name" value="J_dom_sf"/>
</dbReference>
<dbReference type="SUPFAM" id="SSF46689">
    <property type="entry name" value="Homeodomain-like"/>
    <property type="match status" value="2"/>
</dbReference>
<evidence type="ECO:0000259" key="5">
    <source>
        <dbReference type="PROSITE" id="PS50076"/>
    </source>
</evidence>
<dbReference type="STRING" id="280699.M1V3N1"/>
<dbReference type="PROSITE" id="PS50076">
    <property type="entry name" value="DNAJ_2"/>
    <property type="match status" value="1"/>
</dbReference>
<dbReference type="SMART" id="SM00271">
    <property type="entry name" value="DnaJ"/>
    <property type="match status" value="1"/>
</dbReference>
<dbReference type="InterPro" id="IPR009057">
    <property type="entry name" value="Homeodomain-like_sf"/>
</dbReference>
<dbReference type="Proteomes" id="UP000007014">
    <property type="component" value="Chromosome 1"/>
</dbReference>
<dbReference type="PANTHER" id="PTHR43999:SF1">
    <property type="entry name" value="DNAJ HOMOLOG SUBFAMILY C MEMBER 2"/>
    <property type="match status" value="1"/>
</dbReference>
<dbReference type="PROSITE" id="PS50090">
    <property type="entry name" value="MYB_LIKE"/>
    <property type="match status" value="1"/>
</dbReference>
<feature type="region of interest" description="Disordered" evidence="4">
    <location>
        <begin position="1"/>
        <end position="20"/>
    </location>
</feature>
<dbReference type="RefSeq" id="XP_005535101.1">
    <property type="nucleotide sequence ID" value="XM_005535044.1"/>
</dbReference>
<gene>
    <name evidence="8" type="ORF">CYME_CMA124C</name>
</gene>
<keyword evidence="9" id="KW-1185">Reference proteome</keyword>
<dbReference type="InterPro" id="IPR017930">
    <property type="entry name" value="Myb_dom"/>
</dbReference>
<organism evidence="8 9">
    <name type="scientific">Cyanidioschyzon merolae (strain NIES-3377 / 10D)</name>
    <name type="common">Unicellular red alga</name>
    <dbReference type="NCBI Taxonomy" id="280699"/>
    <lineage>
        <taxon>Eukaryota</taxon>
        <taxon>Rhodophyta</taxon>
        <taxon>Bangiophyceae</taxon>
        <taxon>Cyanidiales</taxon>
        <taxon>Cyanidiaceae</taxon>
        <taxon>Cyanidioschyzon</taxon>
    </lineage>
</organism>
<dbReference type="KEGG" id="cme:CYME_CMA124C"/>
<evidence type="ECO:0000259" key="6">
    <source>
        <dbReference type="PROSITE" id="PS50090"/>
    </source>
</evidence>
<feature type="domain" description="Myb-like" evidence="6">
    <location>
        <begin position="547"/>
        <end position="595"/>
    </location>
</feature>
<dbReference type="Pfam" id="PF21884">
    <property type="entry name" value="ZUO1-like_ZHD"/>
    <property type="match status" value="1"/>
</dbReference>
<evidence type="ECO:0000256" key="3">
    <source>
        <dbReference type="SAM" id="Coils"/>
    </source>
</evidence>
<accession>M1V3N1</accession>
<dbReference type="GO" id="GO:0051301">
    <property type="term" value="P:cell division"/>
    <property type="evidence" value="ECO:0007669"/>
    <property type="project" value="UniProtKB-KW"/>
</dbReference>
<dbReference type="GO" id="GO:0043022">
    <property type="term" value="F:ribosome binding"/>
    <property type="evidence" value="ECO:0007669"/>
    <property type="project" value="InterPro"/>
</dbReference>
<evidence type="ECO:0000313" key="9">
    <source>
        <dbReference type="Proteomes" id="UP000007014"/>
    </source>
</evidence>
<reference evidence="8 9" key="2">
    <citation type="journal article" date="2007" name="BMC Biol.">
        <title>A 100%-complete sequence reveals unusually simple genomic features in the hot-spring red alga Cyanidioschyzon merolae.</title>
        <authorList>
            <person name="Nozaki H."/>
            <person name="Takano H."/>
            <person name="Misumi O."/>
            <person name="Terasawa K."/>
            <person name="Matsuzaki M."/>
            <person name="Maruyama S."/>
            <person name="Nishida K."/>
            <person name="Yagisawa F."/>
            <person name="Yoshida Y."/>
            <person name="Fujiwara T."/>
            <person name="Takio S."/>
            <person name="Tamura K."/>
            <person name="Chung S.J."/>
            <person name="Nakamura S."/>
            <person name="Kuroiwa H."/>
            <person name="Tanaka K."/>
            <person name="Sato N."/>
            <person name="Kuroiwa T."/>
        </authorList>
    </citation>
    <scope>NUCLEOTIDE SEQUENCE [LARGE SCALE GENOMIC DNA]</scope>
    <source>
        <strain evidence="8 9">10D</strain>
    </source>
</reference>
<feature type="region of interest" description="Disordered" evidence="4">
    <location>
        <begin position="622"/>
        <end position="656"/>
    </location>
</feature>
<feature type="compositionally biased region" description="Basic and acidic residues" evidence="4">
    <location>
        <begin position="623"/>
        <end position="632"/>
    </location>
</feature>
<protein>
    <recommendedName>
        <fullName evidence="2">DnaJ homolog subfamily C member 2</fullName>
    </recommendedName>
</protein>
<feature type="domain" description="J" evidence="5">
    <location>
        <begin position="95"/>
        <end position="168"/>
    </location>
</feature>
<dbReference type="InterPro" id="IPR001005">
    <property type="entry name" value="SANT/Myb"/>
</dbReference>
<dbReference type="HOGENOM" id="CLU_418199_0_0_1"/>
<dbReference type="eggNOG" id="KOG0724">
    <property type="taxonomic scope" value="Eukaryota"/>
</dbReference>
<sequence length="656" mass="72135">MEHESRSRSQTGPRRALPYASTTSAASAVFASAARCRPRRLECAGRTFFECFESSLRDALPEADSTGTHDDPSVSDNAPQPAKLDALLIAVRQGDWYRLLGLENIRYLASTDDIRQAYKRVSLAVHPDRVVRLSPNARQQAHEVFQGLQQALRVLLHPQRRLIYDSKDGNFDDSVPDEEDAHDEAAFYAVFGATFRRNARWSCRQPVPLLGDASTPDDEVLAFYAFWQAFESWREFPSEDADQLWEDQSMTREERRFHERQERKARLRRKQLERARIRQLVERSYRLDPRMRRIREAERQRKAAERAARRRFREQWLEAADGAPAQAQHPAETSLSQNAAVYGEAVRPALRTASVEVDAVASHASTDHRVTPGAQCQTLVQPPGVHEGTGRAGRADALERHQRHRGEFADAGSTTMDAGGDAAALATTAGSNSSSRLSSLSGDAEGSHETSCGVGGCRNGAATIAPDAASTQRAANADAWSAQELALLSRALKKYPAGTRDRWTRIAEALQHRYTPAEIRAQAQALMRAPQSVGQRIASLTPPNVASWTVSEQRQLEEALRRFGASKGAARWQLIASLVPTRSAAACAARFEELRVFYASLQHSTTTTATAAAAAAAAAAPADYDHTADGHQRTSPVTLATPASRPALGAFSTKRE</sequence>
<feature type="domain" description="HTH myb-type" evidence="7">
    <location>
        <begin position="547"/>
        <end position="599"/>
    </location>
</feature>
<dbReference type="PROSITE" id="PS51294">
    <property type="entry name" value="HTH_MYB"/>
    <property type="match status" value="1"/>
</dbReference>
<reference evidence="8 9" key="1">
    <citation type="journal article" date="2004" name="Nature">
        <title>Genome sequence of the ultrasmall unicellular red alga Cyanidioschyzon merolae 10D.</title>
        <authorList>
            <person name="Matsuzaki M."/>
            <person name="Misumi O."/>
            <person name="Shin-i T."/>
            <person name="Maruyama S."/>
            <person name="Takahara M."/>
            <person name="Miyagishima S."/>
            <person name="Mori T."/>
            <person name="Nishida K."/>
            <person name="Yagisawa F."/>
            <person name="Nishida K."/>
            <person name="Yoshida Y."/>
            <person name="Nishimura Y."/>
            <person name="Nakao S."/>
            <person name="Kobayashi T."/>
            <person name="Momoyama Y."/>
            <person name="Higashiyama T."/>
            <person name="Minoda A."/>
            <person name="Sano M."/>
            <person name="Nomoto H."/>
            <person name="Oishi K."/>
            <person name="Hayashi H."/>
            <person name="Ohta F."/>
            <person name="Nishizaka S."/>
            <person name="Haga S."/>
            <person name="Miura S."/>
            <person name="Morishita T."/>
            <person name="Kabeya Y."/>
            <person name="Terasawa K."/>
            <person name="Suzuki Y."/>
            <person name="Ishii Y."/>
            <person name="Asakawa S."/>
            <person name="Takano H."/>
            <person name="Ohta N."/>
            <person name="Kuroiwa H."/>
            <person name="Tanaka K."/>
            <person name="Shimizu N."/>
            <person name="Sugano S."/>
            <person name="Sato N."/>
            <person name="Nozaki H."/>
            <person name="Ogasawara N."/>
            <person name="Kohara Y."/>
            <person name="Kuroiwa T."/>
        </authorList>
    </citation>
    <scope>NUCLEOTIDE SEQUENCE [LARGE SCALE GENOMIC DNA]</scope>
    <source>
        <strain evidence="8 9">10D</strain>
    </source>
</reference>
<dbReference type="GO" id="GO:0005829">
    <property type="term" value="C:cytosol"/>
    <property type="evidence" value="ECO:0007669"/>
    <property type="project" value="UniProtKB-SubCell"/>
</dbReference>
<evidence type="ECO:0000256" key="1">
    <source>
        <dbReference type="ARBA" id="ARBA00004514"/>
    </source>
</evidence>
<keyword evidence="8" id="KW-0132">Cell division</keyword>
<dbReference type="CDD" id="cd06257">
    <property type="entry name" value="DnaJ"/>
    <property type="match status" value="1"/>
</dbReference>
<dbReference type="PANTHER" id="PTHR43999">
    <property type="entry name" value="DNAJ HOMOLOG SUBFAMILY C MEMBER 2"/>
    <property type="match status" value="1"/>
</dbReference>
<dbReference type="InterPro" id="IPR054076">
    <property type="entry name" value="ZUO1-like_ZHD"/>
</dbReference>
<dbReference type="AlphaFoldDB" id="M1V3N1"/>
<dbReference type="InterPro" id="IPR044634">
    <property type="entry name" value="Zuotin/DnaJC2"/>
</dbReference>
<feature type="compositionally biased region" description="Low complexity" evidence="4">
    <location>
        <begin position="426"/>
        <end position="441"/>
    </location>
</feature>